<gene>
    <name evidence="3" type="ORF">H6P81_011998</name>
</gene>
<feature type="signal peptide" evidence="1">
    <location>
        <begin position="1"/>
        <end position="26"/>
    </location>
</feature>
<keyword evidence="1" id="KW-0732">Signal</keyword>
<accession>A0AAV7ECP4</accession>
<dbReference type="Gene3D" id="1.10.110.10">
    <property type="entry name" value="Plant lipid-transfer and hydrophobic proteins"/>
    <property type="match status" value="1"/>
</dbReference>
<feature type="domain" description="Bifunctional inhibitor/plant lipid transfer protein/seed storage helical" evidence="2">
    <location>
        <begin position="30"/>
        <end position="86"/>
    </location>
</feature>
<dbReference type="PRINTS" id="PR00382">
    <property type="entry name" value="LIPIDTRNSFER"/>
</dbReference>
<dbReference type="InterPro" id="IPR000528">
    <property type="entry name" value="Plant_nsLTP"/>
</dbReference>
<dbReference type="InterPro" id="IPR016140">
    <property type="entry name" value="Bifunc_inhib/LTP/seed_store"/>
</dbReference>
<feature type="chain" id="PRO_5043709137" description="Bifunctional inhibitor/plant lipid transfer protein/seed storage helical domain-containing protein" evidence="1">
    <location>
        <begin position="27"/>
        <end position="120"/>
    </location>
</feature>
<reference evidence="3 4" key="1">
    <citation type="submission" date="2021-07" db="EMBL/GenBank/DDBJ databases">
        <title>The Aristolochia fimbriata genome: insights into angiosperm evolution, floral development and chemical biosynthesis.</title>
        <authorList>
            <person name="Jiao Y."/>
        </authorList>
    </citation>
    <scope>NUCLEOTIDE SEQUENCE [LARGE SCALE GENOMIC DNA]</scope>
    <source>
        <strain evidence="3">IBCAS-2021</strain>
        <tissue evidence="3">Leaf</tissue>
    </source>
</reference>
<dbReference type="Proteomes" id="UP000825729">
    <property type="component" value="Unassembled WGS sequence"/>
</dbReference>
<sequence length="120" mass="12977">MASTTVAAATLACFLLCALSAPYTEAAIECGKMMENLKTCIQFLRNKVVSPGSACCSTMKELNKGAKTQEDRKAACECVKEATADKNPPFKLDRVNSLNHFCVTKLLTDVFINTSCESVK</sequence>
<dbReference type="PANTHER" id="PTHR33076">
    <property type="entry name" value="NON-SPECIFIC LIPID-TRANSFER PROTEIN 2-RELATED"/>
    <property type="match status" value="1"/>
</dbReference>
<dbReference type="SUPFAM" id="SSF47699">
    <property type="entry name" value="Bifunctional inhibitor/lipid-transfer protein/seed storage 2S albumin"/>
    <property type="match status" value="1"/>
</dbReference>
<protein>
    <recommendedName>
        <fullName evidence="2">Bifunctional inhibitor/plant lipid transfer protein/seed storage helical domain-containing protein</fullName>
    </recommendedName>
</protein>
<dbReference type="InterPro" id="IPR036312">
    <property type="entry name" value="Bifun_inhib/LTP/seed_sf"/>
</dbReference>
<name>A0AAV7ECP4_ARIFI</name>
<evidence type="ECO:0000259" key="2">
    <source>
        <dbReference type="Pfam" id="PF00234"/>
    </source>
</evidence>
<proteinExistence type="predicted"/>
<organism evidence="3 4">
    <name type="scientific">Aristolochia fimbriata</name>
    <name type="common">White veined hardy Dutchman's pipe vine</name>
    <dbReference type="NCBI Taxonomy" id="158543"/>
    <lineage>
        <taxon>Eukaryota</taxon>
        <taxon>Viridiplantae</taxon>
        <taxon>Streptophyta</taxon>
        <taxon>Embryophyta</taxon>
        <taxon>Tracheophyta</taxon>
        <taxon>Spermatophyta</taxon>
        <taxon>Magnoliopsida</taxon>
        <taxon>Magnoliidae</taxon>
        <taxon>Piperales</taxon>
        <taxon>Aristolochiaceae</taxon>
        <taxon>Aristolochia</taxon>
    </lineage>
</organism>
<dbReference type="Pfam" id="PF00234">
    <property type="entry name" value="Tryp_alpha_amyl"/>
    <property type="match status" value="1"/>
</dbReference>
<comment type="caution">
    <text evidence="3">The sequence shown here is derived from an EMBL/GenBank/DDBJ whole genome shotgun (WGS) entry which is preliminary data.</text>
</comment>
<evidence type="ECO:0000313" key="3">
    <source>
        <dbReference type="EMBL" id="KAG9445870.1"/>
    </source>
</evidence>
<dbReference type="GO" id="GO:0008289">
    <property type="term" value="F:lipid binding"/>
    <property type="evidence" value="ECO:0007669"/>
    <property type="project" value="InterPro"/>
</dbReference>
<dbReference type="EMBL" id="JAINDJ010000005">
    <property type="protein sequence ID" value="KAG9445870.1"/>
    <property type="molecule type" value="Genomic_DNA"/>
</dbReference>
<dbReference type="GO" id="GO:0006869">
    <property type="term" value="P:lipid transport"/>
    <property type="evidence" value="ECO:0007669"/>
    <property type="project" value="InterPro"/>
</dbReference>
<evidence type="ECO:0000313" key="4">
    <source>
        <dbReference type="Proteomes" id="UP000825729"/>
    </source>
</evidence>
<dbReference type="AlphaFoldDB" id="A0AAV7ECP4"/>
<evidence type="ECO:0000256" key="1">
    <source>
        <dbReference type="SAM" id="SignalP"/>
    </source>
</evidence>
<keyword evidence="4" id="KW-1185">Reference proteome</keyword>